<accession>A0A371CQJ7</accession>
<dbReference type="GO" id="GO:0004301">
    <property type="term" value="F:epoxide hydrolase activity"/>
    <property type="evidence" value="ECO:0007669"/>
    <property type="project" value="TreeGrafter"/>
</dbReference>
<dbReference type="Gene3D" id="3.40.50.1820">
    <property type="entry name" value="alpha/beta hydrolase"/>
    <property type="match status" value="1"/>
</dbReference>
<dbReference type="PANTHER" id="PTHR21661">
    <property type="entry name" value="EPOXIDE HYDROLASE 1-RELATED"/>
    <property type="match status" value="1"/>
</dbReference>
<dbReference type="InterPro" id="IPR029058">
    <property type="entry name" value="AB_hydrolase_fold"/>
</dbReference>
<evidence type="ECO:0000256" key="2">
    <source>
        <dbReference type="ARBA" id="ARBA00022797"/>
    </source>
</evidence>
<organism evidence="6 7">
    <name type="scientific">Lentinus brumalis</name>
    <dbReference type="NCBI Taxonomy" id="2498619"/>
    <lineage>
        <taxon>Eukaryota</taxon>
        <taxon>Fungi</taxon>
        <taxon>Dikarya</taxon>
        <taxon>Basidiomycota</taxon>
        <taxon>Agaricomycotina</taxon>
        <taxon>Agaricomycetes</taxon>
        <taxon>Polyporales</taxon>
        <taxon>Polyporaceae</taxon>
        <taxon>Lentinus</taxon>
    </lineage>
</organism>
<proteinExistence type="inferred from homology"/>
<keyword evidence="3" id="KW-0378">Hydrolase</keyword>
<sequence>MAAATSTEESFKLAIPDADLELLRKKLDLVRLPDELDGAEWDYGVPLDDVKRLVAHWQEKFDWRKSEAKINELPMFTRDIEVEGFGTLNAHYVHQRSEVDNAIPLLFVHGWPGHFLEVRKILPLLTAKSPDHPSFHVVAPSLPGFGFSGAIKKTGFKGPQYAEFLNKLMISLGYNEYVYQGGDWGHILGLQAVTHYGHKHIKAWHSNMPLPGARPSPVKNPLIFLSTVLSAFSQEGRANMQRAQQFAQQGTGYSKMQSTKPQTLAYGLTDSPVGLLAWIYEKLVIWSDKYPWGDDEVLEWVSIYWFSRAGPGAAGRIYYEMANGGTGNALDGNVWQSVPLGISYFPGEVVRLPRSWSHLIGKLVFEGEHEKGGHFAAHEAPEGLVGDLRKMYGKGGPAYGVVPGKDGYSA</sequence>
<evidence type="ECO:0000256" key="1">
    <source>
        <dbReference type="ARBA" id="ARBA00010088"/>
    </source>
</evidence>
<dbReference type="EMBL" id="KZ857482">
    <property type="protein sequence ID" value="RDX42563.1"/>
    <property type="molecule type" value="Genomic_DNA"/>
</dbReference>
<dbReference type="InterPro" id="IPR016292">
    <property type="entry name" value="Epoxide_hydrolase"/>
</dbReference>
<feature type="active site" description="Nucleophile" evidence="4">
    <location>
        <position position="183"/>
    </location>
</feature>
<evidence type="ECO:0000256" key="3">
    <source>
        <dbReference type="ARBA" id="ARBA00022801"/>
    </source>
</evidence>
<dbReference type="PRINTS" id="PR00412">
    <property type="entry name" value="EPOXHYDRLASE"/>
</dbReference>
<dbReference type="SUPFAM" id="SSF53474">
    <property type="entry name" value="alpha/beta-Hydrolases"/>
    <property type="match status" value="1"/>
</dbReference>
<protein>
    <submittedName>
        <fullName evidence="6">Alpha/beta-hydrolase</fullName>
    </submittedName>
</protein>
<evidence type="ECO:0000313" key="7">
    <source>
        <dbReference type="Proteomes" id="UP000256964"/>
    </source>
</evidence>
<dbReference type="PANTHER" id="PTHR21661:SF35">
    <property type="entry name" value="EPOXIDE HYDROLASE"/>
    <property type="match status" value="1"/>
</dbReference>
<dbReference type="PIRSF" id="PIRSF001112">
    <property type="entry name" value="Epoxide_hydrolase"/>
    <property type="match status" value="1"/>
</dbReference>
<dbReference type="OrthoDB" id="7130006at2759"/>
<feature type="active site" description="Proton donor" evidence="4">
    <location>
        <position position="318"/>
    </location>
</feature>
<dbReference type="AlphaFoldDB" id="A0A371CQJ7"/>
<comment type="similarity">
    <text evidence="1">Belongs to the peptidase S33 family.</text>
</comment>
<dbReference type="Pfam" id="PF06441">
    <property type="entry name" value="EHN"/>
    <property type="match status" value="1"/>
</dbReference>
<keyword evidence="2" id="KW-0058">Aromatic hydrocarbons catabolism</keyword>
<keyword evidence="7" id="KW-1185">Reference proteome</keyword>
<evidence type="ECO:0000313" key="6">
    <source>
        <dbReference type="EMBL" id="RDX42563.1"/>
    </source>
</evidence>
<evidence type="ECO:0000259" key="5">
    <source>
        <dbReference type="Pfam" id="PF06441"/>
    </source>
</evidence>
<feature type="active site" description="Proton donor" evidence="4">
    <location>
        <position position="374"/>
    </location>
</feature>
<dbReference type="InterPro" id="IPR010497">
    <property type="entry name" value="Epoxide_hydro_N"/>
</dbReference>
<evidence type="ECO:0000256" key="4">
    <source>
        <dbReference type="PIRSR" id="PIRSR001112-1"/>
    </source>
</evidence>
<feature type="domain" description="Epoxide hydrolase N-terminal" evidence="5">
    <location>
        <begin position="9"/>
        <end position="118"/>
    </location>
</feature>
<dbReference type="GO" id="GO:0097176">
    <property type="term" value="P:epoxide metabolic process"/>
    <property type="evidence" value="ECO:0007669"/>
    <property type="project" value="TreeGrafter"/>
</dbReference>
<name>A0A371CQJ7_9APHY</name>
<reference evidence="6 7" key="1">
    <citation type="journal article" date="2018" name="Biotechnol. Biofuels">
        <title>Integrative visual omics of the white-rot fungus Polyporus brumalis exposes the biotechnological potential of its oxidative enzymes for delignifying raw plant biomass.</title>
        <authorList>
            <person name="Miyauchi S."/>
            <person name="Rancon A."/>
            <person name="Drula E."/>
            <person name="Hage H."/>
            <person name="Chaduli D."/>
            <person name="Favel A."/>
            <person name="Grisel S."/>
            <person name="Henrissat B."/>
            <person name="Herpoel-Gimbert I."/>
            <person name="Ruiz-Duenas F.J."/>
            <person name="Chevret D."/>
            <person name="Hainaut M."/>
            <person name="Lin J."/>
            <person name="Wang M."/>
            <person name="Pangilinan J."/>
            <person name="Lipzen A."/>
            <person name="Lesage-Meessen L."/>
            <person name="Navarro D."/>
            <person name="Riley R."/>
            <person name="Grigoriev I.V."/>
            <person name="Zhou S."/>
            <person name="Raouche S."/>
            <person name="Rosso M.N."/>
        </authorList>
    </citation>
    <scope>NUCLEOTIDE SEQUENCE [LARGE SCALE GENOMIC DNA]</scope>
    <source>
        <strain evidence="6 7">BRFM 1820</strain>
    </source>
</reference>
<dbReference type="InterPro" id="IPR000639">
    <property type="entry name" value="Epox_hydrolase-like"/>
</dbReference>
<gene>
    <name evidence="6" type="ORF">OH76DRAFT_1411056</name>
</gene>
<dbReference type="STRING" id="139420.A0A371CQJ7"/>
<dbReference type="Proteomes" id="UP000256964">
    <property type="component" value="Unassembled WGS sequence"/>
</dbReference>